<dbReference type="GO" id="GO:0005524">
    <property type="term" value="F:ATP binding"/>
    <property type="evidence" value="ECO:0007669"/>
    <property type="project" value="UniProtKB-KW"/>
</dbReference>
<keyword evidence="4" id="KW-0547">Nucleotide-binding</keyword>
<evidence type="ECO:0000313" key="12">
    <source>
        <dbReference type="Proteomes" id="UP000187209"/>
    </source>
</evidence>
<evidence type="ECO:0000256" key="7">
    <source>
        <dbReference type="ARBA" id="ARBA00023136"/>
    </source>
</evidence>
<dbReference type="InterPro" id="IPR039421">
    <property type="entry name" value="Type_1_exporter"/>
</dbReference>
<reference evidence="11 12" key="1">
    <citation type="submission" date="2016-11" db="EMBL/GenBank/DDBJ databases">
        <title>The macronuclear genome of Stentor coeruleus: a giant cell with tiny introns.</title>
        <authorList>
            <person name="Slabodnick M."/>
            <person name="Ruby J.G."/>
            <person name="Reiff S.B."/>
            <person name="Swart E.C."/>
            <person name="Gosai S."/>
            <person name="Prabakaran S."/>
            <person name="Witkowska E."/>
            <person name="Larue G.E."/>
            <person name="Fisher S."/>
            <person name="Freeman R.M."/>
            <person name="Gunawardena J."/>
            <person name="Chu W."/>
            <person name="Stover N.A."/>
            <person name="Gregory B.D."/>
            <person name="Nowacki M."/>
            <person name="Derisi J."/>
            <person name="Roy S.W."/>
            <person name="Marshall W.F."/>
            <person name="Sood P."/>
        </authorList>
    </citation>
    <scope>NUCLEOTIDE SEQUENCE [LARGE SCALE GENOMIC DNA]</scope>
    <source>
        <strain evidence="11">WM001</strain>
    </source>
</reference>
<evidence type="ECO:0000256" key="5">
    <source>
        <dbReference type="ARBA" id="ARBA00022840"/>
    </source>
</evidence>
<dbReference type="InterPro" id="IPR027417">
    <property type="entry name" value="P-loop_NTPase"/>
</dbReference>
<dbReference type="GO" id="GO:0140359">
    <property type="term" value="F:ABC-type transporter activity"/>
    <property type="evidence" value="ECO:0007669"/>
    <property type="project" value="InterPro"/>
</dbReference>
<feature type="domain" description="ABC transmembrane type-1" evidence="10">
    <location>
        <begin position="30"/>
        <end position="310"/>
    </location>
</feature>
<dbReference type="InterPro" id="IPR003439">
    <property type="entry name" value="ABC_transporter-like_ATP-bd"/>
</dbReference>
<protein>
    <recommendedName>
        <fullName evidence="13">ABC transporter domain-containing protein</fullName>
    </recommendedName>
</protein>
<evidence type="ECO:0000259" key="10">
    <source>
        <dbReference type="PROSITE" id="PS50929"/>
    </source>
</evidence>
<dbReference type="GO" id="GO:0016020">
    <property type="term" value="C:membrane"/>
    <property type="evidence" value="ECO:0007669"/>
    <property type="project" value="UniProtKB-SubCell"/>
</dbReference>
<comment type="caution">
    <text evidence="11">The sequence shown here is derived from an EMBL/GenBank/DDBJ whole genome shotgun (WGS) entry which is preliminary data.</text>
</comment>
<dbReference type="FunFam" id="3.40.50.300:FF:000604">
    <property type="entry name" value="ABC transporter B family member 28"/>
    <property type="match status" value="1"/>
</dbReference>
<dbReference type="Gene3D" id="1.20.1560.10">
    <property type="entry name" value="ABC transporter type 1, transmembrane domain"/>
    <property type="match status" value="1"/>
</dbReference>
<dbReference type="OrthoDB" id="294152at2759"/>
<feature type="transmembrane region" description="Helical" evidence="8">
    <location>
        <begin position="165"/>
        <end position="184"/>
    </location>
</feature>
<dbReference type="PROSITE" id="PS50929">
    <property type="entry name" value="ABC_TM1F"/>
    <property type="match status" value="1"/>
</dbReference>
<evidence type="ECO:0000256" key="6">
    <source>
        <dbReference type="ARBA" id="ARBA00022989"/>
    </source>
</evidence>
<feature type="transmembrane region" description="Helical" evidence="8">
    <location>
        <begin position="135"/>
        <end position="159"/>
    </location>
</feature>
<dbReference type="GO" id="GO:0005737">
    <property type="term" value="C:cytoplasm"/>
    <property type="evidence" value="ECO:0007669"/>
    <property type="project" value="UniProtKB-ARBA"/>
</dbReference>
<dbReference type="Pfam" id="PF00005">
    <property type="entry name" value="ABC_tran"/>
    <property type="match status" value="1"/>
</dbReference>
<dbReference type="SMART" id="SM00382">
    <property type="entry name" value="AAA"/>
    <property type="match status" value="1"/>
</dbReference>
<proteinExistence type="predicted"/>
<dbReference type="GO" id="GO:0016887">
    <property type="term" value="F:ATP hydrolysis activity"/>
    <property type="evidence" value="ECO:0007669"/>
    <property type="project" value="InterPro"/>
</dbReference>
<keyword evidence="5" id="KW-0067">ATP-binding</keyword>
<evidence type="ECO:0000313" key="11">
    <source>
        <dbReference type="EMBL" id="OMJ84835.1"/>
    </source>
</evidence>
<evidence type="ECO:0000256" key="1">
    <source>
        <dbReference type="ARBA" id="ARBA00004141"/>
    </source>
</evidence>
<accession>A0A1R2C7C3</accession>
<dbReference type="InterPro" id="IPR017871">
    <property type="entry name" value="ABC_transporter-like_CS"/>
</dbReference>
<dbReference type="PANTHER" id="PTHR24221">
    <property type="entry name" value="ATP-BINDING CASSETTE SUB-FAMILY B"/>
    <property type="match status" value="1"/>
</dbReference>
<dbReference type="InterPro" id="IPR036640">
    <property type="entry name" value="ABC1_TM_sf"/>
</dbReference>
<evidence type="ECO:0008006" key="13">
    <source>
        <dbReference type="Google" id="ProtNLM"/>
    </source>
</evidence>
<dbReference type="PANTHER" id="PTHR24221:SF503">
    <property type="entry name" value="MITOCHONDRIAL POTASSIUM CHANNEL ATP-BINDING SUBUNIT"/>
    <property type="match status" value="1"/>
</dbReference>
<keyword evidence="7 8" id="KW-0472">Membrane</keyword>
<evidence type="ECO:0000256" key="4">
    <source>
        <dbReference type="ARBA" id="ARBA00022741"/>
    </source>
</evidence>
<organism evidence="11 12">
    <name type="scientific">Stentor coeruleus</name>
    <dbReference type="NCBI Taxonomy" id="5963"/>
    <lineage>
        <taxon>Eukaryota</taxon>
        <taxon>Sar</taxon>
        <taxon>Alveolata</taxon>
        <taxon>Ciliophora</taxon>
        <taxon>Postciliodesmatophora</taxon>
        <taxon>Heterotrichea</taxon>
        <taxon>Heterotrichida</taxon>
        <taxon>Stentoridae</taxon>
        <taxon>Stentor</taxon>
    </lineage>
</organism>
<feature type="transmembrane region" description="Helical" evidence="8">
    <location>
        <begin position="250"/>
        <end position="273"/>
    </location>
</feature>
<dbReference type="Proteomes" id="UP000187209">
    <property type="component" value="Unassembled WGS sequence"/>
</dbReference>
<dbReference type="Pfam" id="PF00664">
    <property type="entry name" value="ABC_membrane"/>
    <property type="match status" value="1"/>
</dbReference>
<evidence type="ECO:0000256" key="2">
    <source>
        <dbReference type="ARBA" id="ARBA00022448"/>
    </source>
</evidence>
<keyword evidence="3 8" id="KW-0812">Transmembrane</keyword>
<keyword evidence="2" id="KW-0813">Transport</keyword>
<gene>
    <name evidence="11" type="ORF">SteCoe_13959</name>
</gene>
<dbReference type="InterPro" id="IPR003593">
    <property type="entry name" value="AAA+_ATPase"/>
</dbReference>
<dbReference type="EMBL" id="MPUH01000256">
    <property type="protein sequence ID" value="OMJ84835.1"/>
    <property type="molecule type" value="Genomic_DNA"/>
</dbReference>
<dbReference type="PROSITE" id="PS00211">
    <property type="entry name" value="ABC_TRANSPORTER_1"/>
    <property type="match status" value="1"/>
</dbReference>
<evidence type="ECO:0000256" key="3">
    <source>
        <dbReference type="ARBA" id="ARBA00022692"/>
    </source>
</evidence>
<dbReference type="InterPro" id="IPR011527">
    <property type="entry name" value="ABC1_TM_dom"/>
</dbReference>
<evidence type="ECO:0000256" key="8">
    <source>
        <dbReference type="SAM" id="Phobius"/>
    </source>
</evidence>
<dbReference type="Gene3D" id="3.40.50.300">
    <property type="entry name" value="P-loop containing nucleotide triphosphate hydrolases"/>
    <property type="match status" value="1"/>
</dbReference>
<dbReference type="SUPFAM" id="SSF90123">
    <property type="entry name" value="ABC transporter transmembrane region"/>
    <property type="match status" value="1"/>
</dbReference>
<feature type="domain" description="ABC transporter" evidence="9">
    <location>
        <begin position="346"/>
        <end position="583"/>
    </location>
</feature>
<dbReference type="PROSITE" id="PS50893">
    <property type="entry name" value="ABC_TRANSPORTER_2"/>
    <property type="match status" value="1"/>
</dbReference>
<keyword evidence="6 8" id="KW-1133">Transmembrane helix</keyword>
<feature type="transmembrane region" description="Helical" evidence="8">
    <location>
        <begin position="64"/>
        <end position="84"/>
    </location>
</feature>
<sequence>MKEKQRKINCIAEMMSLVIATDKKLVAQYFFTLIVSSGVTLMFPKSIEQFSELLSSEQTNAYTILYLEAYWSVIFLFGAICSYIRRLVIEKVDVSIMCALKLKYFKELLSKKYEFFSEEHSGSFSQKLNRDVSEVAHTVTLEFAIMLKGIFLFIGGFIMMINSSFLTLFSVIPITILIFVGRTFSHKLRARRVELSLLNRKLNSYTQDIFRQIRTVKLFLAETLELDNFLSLSKEIQDITISTASFAANFFSILEFTAEILILVICASCIYLTKINPELTLDKLVSVATYGLYCAVGFRQLLAGYAEIAKASGLYESIQEAFNDCRIENIREDERNEEYKGKPVGLMLENVYFKYPNRDNWAIENISFSLKPGEILALVGPSGHGKSTIFNLLTKLYDPTSGKIFLGGIDISNKPSYWVRDQISIVSQDPLLFSGTLHFNLTYSRPQASETEILSCCKRAGLLSFIQSLPDTFNTKVGESGGSLSGGQRQRVCIARALLKNPSLLLLDEATAGLDPRSEQEVQSVLEEEVQQHKYTVIIITHRVSSLSSLADNFALMHLGKLVNYGPYSSFHADKNFISLCKV</sequence>
<keyword evidence="12" id="KW-1185">Reference proteome</keyword>
<feature type="transmembrane region" description="Helical" evidence="8">
    <location>
        <begin position="25"/>
        <end position="44"/>
    </location>
</feature>
<evidence type="ECO:0000259" key="9">
    <source>
        <dbReference type="PROSITE" id="PS50893"/>
    </source>
</evidence>
<dbReference type="AlphaFoldDB" id="A0A1R2C7C3"/>
<dbReference type="SUPFAM" id="SSF52540">
    <property type="entry name" value="P-loop containing nucleoside triphosphate hydrolases"/>
    <property type="match status" value="1"/>
</dbReference>
<name>A0A1R2C7C3_9CILI</name>
<comment type="subcellular location">
    <subcellularLocation>
        <location evidence="1">Membrane</location>
        <topology evidence="1">Multi-pass membrane protein</topology>
    </subcellularLocation>
</comment>